<dbReference type="OrthoDB" id="6293363at2"/>
<gene>
    <name evidence="1" type="ORF">CWC19_18520</name>
    <name evidence="2" type="ORF">CWC20_19900</name>
</gene>
<keyword evidence="3" id="KW-1185">Reference proteome</keyword>
<dbReference type="Proteomes" id="UP000307217">
    <property type="component" value="Unassembled WGS sequence"/>
</dbReference>
<name>A0A5S3V2E7_9GAMM</name>
<comment type="caution">
    <text evidence="1">The sequence shown here is derived from an EMBL/GenBank/DDBJ whole genome shotgun (WGS) entry which is preliminary data.</text>
</comment>
<dbReference type="AlphaFoldDB" id="A0A5S3V2E7"/>
<dbReference type="RefSeq" id="WP_138593345.1">
    <property type="nucleotide sequence ID" value="NZ_PNBW01000146.1"/>
</dbReference>
<accession>A0A5S3V2E7</accession>
<protein>
    <submittedName>
        <fullName evidence="1">Uncharacterized protein</fullName>
    </submittedName>
</protein>
<proteinExistence type="predicted"/>
<sequence>MEVYRNNKWINATPTHNERVREQESSGAIVEYTFIDRGNSSELIIKLSNTIVTSPNAKKIGAIWWLPKDEPFTITANAEGLPDSELMVMVERVINATQPIDDIRFVANIQNGQITMQGKFEQSGNYIITAERLNAGLERIGAPFRLAFEKLEFDAYVDPANNAV</sequence>
<reference evidence="1 4" key="1">
    <citation type="submission" date="2018-01" db="EMBL/GenBank/DDBJ databases">
        <authorList>
            <person name="Paulsen S."/>
            <person name="Gram L.K."/>
        </authorList>
    </citation>
    <scope>NUCLEOTIDE SEQUENCE [LARGE SCALE GENOMIC DNA]</scope>
    <source>
        <strain evidence="1 4">S3790</strain>
        <strain evidence="2">S3895</strain>
    </source>
</reference>
<dbReference type="EMBL" id="PNBX01000107">
    <property type="protein sequence ID" value="TMO64199.1"/>
    <property type="molecule type" value="Genomic_DNA"/>
</dbReference>
<dbReference type="Proteomes" id="UP000307164">
    <property type="component" value="Unassembled WGS sequence"/>
</dbReference>
<reference evidence="1" key="3">
    <citation type="submission" date="2019-09" db="EMBL/GenBank/DDBJ databases">
        <title>Co-occurence of chitin degradation, pigmentation and bioactivity in marine Pseudoalteromonas.</title>
        <authorList>
            <person name="Sonnenschein E.C."/>
            <person name="Bech P.K."/>
        </authorList>
    </citation>
    <scope>NUCLEOTIDE SEQUENCE</scope>
    <source>
        <strain evidence="1">S3790</strain>
        <strain evidence="2">S3895</strain>
    </source>
</reference>
<evidence type="ECO:0000313" key="4">
    <source>
        <dbReference type="Proteomes" id="UP000307217"/>
    </source>
</evidence>
<evidence type="ECO:0000313" key="3">
    <source>
        <dbReference type="Proteomes" id="UP000307164"/>
    </source>
</evidence>
<dbReference type="EMBL" id="PNBW01000146">
    <property type="protein sequence ID" value="TMO70051.1"/>
    <property type="molecule type" value="Genomic_DNA"/>
</dbReference>
<evidence type="ECO:0000313" key="2">
    <source>
        <dbReference type="EMBL" id="TMO70051.1"/>
    </source>
</evidence>
<organism evidence="1 4">
    <name type="scientific">Pseudoalteromonas aurantia</name>
    <dbReference type="NCBI Taxonomy" id="43654"/>
    <lineage>
        <taxon>Bacteria</taxon>
        <taxon>Pseudomonadati</taxon>
        <taxon>Pseudomonadota</taxon>
        <taxon>Gammaproteobacteria</taxon>
        <taxon>Alteromonadales</taxon>
        <taxon>Pseudoalteromonadaceae</taxon>
        <taxon>Pseudoalteromonas</taxon>
    </lineage>
</organism>
<evidence type="ECO:0000313" key="1">
    <source>
        <dbReference type="EMBL" id="TMO64199.1"/>
    </source>
</evidence>
<reference evidence="3 4" key="2">
    <citation type="submission" date="2019-06" db="EMBL/GenBank/DDBJ databases">
        <title>Co-occurence of chitin degradation, pigmentation and bioactivity in marine Pseudoalteromonas.</title>
        <authorList>
            <person name="Sonnenschein E.C."/>
            <person name="Bech P.K."/>
        </authorList>
    </citation>
    <scope>NUCLEOTIDE SEQUENCE [LARGE SCALE GENOMIC DNA]</scope>
    <source>
        <strain evidence="4">S3790</strain>
        <strain evidence="3">S3895</strain>
    </source>
</reference>